<dbReference type="Proteomes" id="UP001315278">
    <property type="component" value="Unassembled WGS sequence"/>
</dbReference>
<gene>
    <name evidence="3" type="ORF">JQ615_12845</name>
</gene>
<dbReference type="InterPro" id="IPR009875">
    <property type="entry name" value="PilZ_domain"/>
</dbReference>
<evidence type="ECO:0000256" key="1">
    <source>
        <dbReference type="SAM" id="MobiDB-lite"/>
    </source>
</evidence>
<organism evidence="3 4">
    <name type="scientific">Bradyrhizobium jicamae</name>
    <dbReference type="NCBI Taxonomy" id="280332"/>
    <lineage>
        <taxon>Bacteria</taxon>
        <taxon>Pseudomonadati</taxon>
        <taxon>Pseudomonadota</taxon>
        <taxon>Alphaproteobacteria</taxon>
        <taxon>Hyphomicrobiales</taxon>
        <taxon>Nitrobacteraceae</taxon>
        <taxon>Bradyrhizobium</taxon>
    </lineage>
</organism>
<dbReference type="Pfam" id="PF07238">
    <property type="entry name" value="PilZ"/>
    <property type="match status" value="1"/>
</dbReference>
<sequence>MSVERFLKQRAVRIIVDGSYTLPNWYDPEGRLRTFACRTTRVSPFRMIVDVPVVGKIGDRLTAYFEEFGTFDGCITDTMNGSFLYELEMTRAMREKFADKLTWIEKKQKDPSLLEARDNPRFVPSAPHAVLTLGDGSIRGCFLIDLSLSGAAVSSEVQPPIGMPLAIGGCIGRVVRHLPNGFAIKFVDSHRQADLLRLISRRSRELLPAAADTGTAHRNVQPRATTVPARPVRASDAGADDGDRRHLAP</sequence>
<evidence type="ECO:0000313" key="3">
    <source>
        <dbReference type="EMBL" id="MBR0796274.1"/>
    </source>
</evidence>
<evidence type="ECO:0000259" key="2">
    <source>
        <dbReference type="Pfam" id="PF07238"/>
    </source>
</evidence>
<feature type="region of interest" description="Disordered" evidence="1">
    <location>
        <begin position="210"/>
        <end position="249"/>
    </location>
</feature>
<dbReference type="RefSeq" id="WP_212492766.1">
    <property type="nucleotide sequence ID" value="NZ_JAFCJH010000011.1"/>
</dbReference>
<proteinExistence type="predicted"/>
<dbReference type="SUPFAM" id="SSF141371">
    <property type="entry name" value="PilZ domain-like"/>
    <property type="match status" value="1"/>
</dbReference>
<keyword evidence="4" id="KW-1185">Reference proteome</keyword>
<name>A0ABS5FHM1_9BRAD</name>
<accession>A0ABS5FHM1</accession>
<reference evidence="4" key="1">
    <citation type="journal article" date="2021" name="ISME J.">
        <title>Evolutionary origin and ecological implication of a unique nif island in free-living Bradyrhizobium lineages.</title>
        <authorList>
            <person name="Tao J."/>
        </authorList>
    </citation>
    <scope>NUCLEOTIDE SEQUENCE [LARGE SCALE GENOMIC DNA]</scope>
    <source>
        <strain evidence="4">SZCCT0434</strain>
    </source>
</reference>
<protein>
    <submittedName>
        <fullName evidence="3">PilZ domain-containing protein</fullName>
    </submittedName>
</protein>
<comment type="caution">
    <text evidence="3">The sequence shown here is derived from an EMBL/GenBank/DDBJ whole genome shotgun (WGS) entry which is preliminary data.</text>
</comment>
<feature type="domain" description="PilZ" evidence="2">
    <location>
        <begin position="117"/>
        <end position="199"/>
    </location>
</feature>
<dbReference type="EMBL" id="JAFCJH010000011">
    <property type="protein sequence ID" value="MBR0796274.1"/>
    <property type="molecule type" value="Genomic_DNA"/>
</dbReference>
<evidence type="ECO:0000313" key="4">
    <source>
        <dbReference type="Proteomes" id="UP001315278"/>
    </source>
</evidence>